<feature type="compositionally biased region" description="Low complexity" evidence="2">
    <location>
        <begin position="1365"/>
        <end position="1379"/>
    </location>
</feature>
<dbReference type="RefSeq" id="XP_042925777.1">
    <property type="nucleotide sequence ID" value="XM_043060648.1"/>
</dbReference>
<dbReference type="PROSITE" id="PS50172">
    <property type="entry name" value="BRCT"/>
    <property type="match status" value="2"/>
</dbReference>
<gene>
    <name evidence="4" type="ORF">CHLRE_03g158464v5</name>
</gene>
<dbReference type="InParanoid" id="A0A2K3DW68"/>
<dbReference type="SUPFAM" id="SSF52113">
    <property type="entry name" value="BRCT domain"/>
    <property type="match status" value="2"/>
</dbReference>
<evidence type="ECO:0000259" key="3">
    <source>
        <dbReference type="PROSITE" id="PS50172"/>
    </source>
</evidence>
<feature type="compositionally biased region" description="Low complexity" evidence="2">
    <location>
        <begin position="1228"/>
        <end position="1245"/>
    </location>
</feature>
<dbReference type="Gramene" id="PNW84781">
    <property type="protein sequence ID" value="PNW84781"/>
    <property type="gene ID" value="CHLRE_03g158464v5"/>
</dbReference>
<feature type="region of interest" description="Disordered" evidence="2">
    <location>
        <begin position="1610"/>
        <end position="1663"/>
    </location>
</feature>
<dbReference type="PANTHER" id="PTHR13561">
    <property type="entry name" value="DNA REPLICATION REGULATOR DPB11-RELATED"/>
    <property type="match status" value="1"/>
</dbReference>
<dbReference type="GO" id="GO:0006270">
    <property type="term" value="P:DNA replication initiation"/>
    <property type="evidence" value="ECO:0000318"/>
    <property type="project" value="GO_Central"/>
</dbReference>
<feature type="compositionally biased region" description="Basic residues" evidence="2">
    <location>
        <begin position="734"/>
        <end position="743"/>
    </location>
</feature>
<dbReference type="Proteomes" id="UP000006906">
    <property type="component" value="Chromosome 3"/>
</dbReference>
<dbReference type="InterPro" id="IPR036420">
    <property type="entry name" value="BRCT_dom_sf"/>
</dbReference>
<sequence length="1951" mass="195992">MEEPEAQAAALQLFGGKLFVVHLAVPSVSAGFTARLRKLVLKSIFANGGHIIGTDDAYVEGADYVIATHEQQALVQQTREAQAAGAAACVFGPQWVLACVDEGQLVEANDAFGLLAAPPEVGIPGFRENCGCIHVSGIPSDIKNLKLLLQYWVEGMGGRVETEAVGAHVSHVVTWQEGALLPRHLAMLSRFPHIRFVNYRWVMACHDSKALISEEPFLLQLPDAGAGTQSGTHAGTQAGAREDTPGEQQQAPQGQSPQKQSPQEREPKAPDGAQHQTGAPQLQQEPQPQDLPGPQHQEPQAQDLPSPQPRQPQQHGLDVQHDAAGSQHQSQEQPAEEPPPPPPQLLQDANTYEQQGGEQGQVDGSRLVESLAGPPAFAPAVGVKQEAECAAQQMGPAPELRAPQQLQPQLIGQQELLTGAAAGQQLPVQPMGGCREAGERAAGGAYQLPVVQEEQLAAGAQKAGVPPHEAPAPDMDMDTALPLVSQHQEHQQAPELHPHQGQHDRQQSGTAAGGAKATEAEAEAAACAMWVKPEAADAGPVGVVGAEGNIGHDGSRRAPPQPLLQPCAHLAEPQEQPLPEAEPGAPREEQAQAGLDDAPGLEQPSNHEETWPQAQHSQEQEGQGQQEQQDPQDQQRQEQQRDQQQEEVPPPGFTPPQHHRQQQPKQAAQPALAAIKPEPRGESLGCVGVPPGVGVLQSPHAVEAEAAARTWGASADPGRVPLGPLQPGQQPEPRRRRQPKAWRPHGEEAQREAELGAPQLPAPEPQAALEGEEAQQACGQEVELQLAGAQEDEVQPLHQPVEQRLPDAGGEANLVQAPVMVNEASCDAAGHAPAGPDDAHQAVMAAVRVKPEPEDLVVGAGAGAGAGAAGVGPMSLGFVGAEGVADVEAGQGRTEADAVGAGALPPASAPVPYSVGFHGTASSEEPSQQAVLRAHRRVAAMLPALIGSATESADETTPGGGAAAGPLMLRCMAGFEAGVGVGFGGGAGAEQQCADGGAVEGARGGCDGVDAEAVAGPEGEMNAGALPLPTTAAAGMLMGAPPAAAQRTAAVGEDATVGPVEEAEGAGAVQLRLGKEGARAAPPPAAAALGAGAKRSRFHIVMPIAPAPLKLGARGRSAGAAAGGGADASEPGHVYAAPASSPAHALGGATLPEAEVQDEQKLQPPAANGHAAGAGGKKQAAKPRQRKAVKDAGANVAVEAEVEKQEQRQHQCHRSAGSDAAPEPPQVPADAEAGAAATAAPADVPKAPKRRKRQGADGDKGSKAAIAEAQCAEPCATAGAPAPPEPVPELRATAAAAPAAAEAADCQDAQPLRAQPAAPAKGAKRKAKAAAAAAAVSVFEDDMGVAVPPPSAGEYVRSGETAPEAGPTGDGVAAGVADGRAGGGVHGGMTGAAAGLQNKPQPPQARAAKGTKRKARAVPSAAAPASAVAAAQQETGDASPAPVPAPTPATVAKPAADPAPAGLRAGGEGAAAVADSGGGAGVDGHGARDGTMGAPEEAKAQQPKAKRRRAAAPKLEEGVAAARELEAWPEARPKAVPDLETEAEPEAKPEAAAADVGVEAMEVEVAVAAGAGGKARARSKAGASKKAKADAAAAAAAAVTQTAAADADGCRAGTAAPPPGPTQSANGSDGKGAAAAISSKRAGGKRSAGEAGISPTVSPAAKADAGTSEAGVGAGAGSLCELTFALSGFSRSEDRTKYGNLLTKLGLTYVGANGWDPRITALLAPSLKRSDKTVCAMAAGAWLLTTDYLTALQRNQQAGAGGGGAGGAGGGGGGGAGGMDLQSYEHSKCEDGPGIISEGAPAHWRMRCVARGCGAGARAFAGMSLLVPEGLAKPLDTLTLDWMLGAGGGRCVTYKASTAAAAAGAGEAAARAGCLAAVVPPGCKHEAKLVASLQAAGVPVVDCKYVVEWVAHPHKPLAAHFRHGTSPGPALAQMERQRGQVQPPGGGSGAA</sequence>
<keyword evidence="5" id="KW-1185">Reference proteome</keyword>
<keyword evidence="1" id="KW-0677">Repeat</keyword>
<feature type="compositionally biased region" description="Low complexity" evidence="2">
    <location>
        <begin position="280"/>
        <end position="295"/>
    </location>
</feature>
<evidence type="ECO:0000256" key="2">
    <source>
        <dbReference type="SAM" id="MobiDB-lite"/>
    </source>
</evidence>
<feature type="compositionally biased region" description="Low complexity" evidence="2">
    <location>
        <begin position="620"/>
        <end position="632"/>
    </location>
</feature>
<feature type="compositionally biased region" description="Low complexity" evidence="2">
    <location>
        <begin position="663"/>
        <end position="676"/>
    </location>
</feature>
<dbReference type="ExpressionAtlas" id="A0A2K3DW68">
    <property type="expression patterns" value="baseline"/>
</dbReference>
<evidence type="ECO:0000256" key="1">
    <source>
        <dbReference type="ARBA" id="ARBA00022737"/>
    </source>
</evidence>
<dbReference type="STRING" id="3055.A0A2K3DW68"/>
<feature type="compositionally biased region" description="Low complexity" evidence="2">
    <location>
        <begin position="685"/>
        <end position="695"/>
    </location>
</feature>
<feature type="compositionally biased region" description="Basic and acidic residues" evidence="2">
    <location>
        <begin position="1523"/>
        <end position="1537"/>
    </location>
</feature>
<organism evidence="4 5">
    <name type="scientific">Chlamydomonas reinhardtii</name>
    <name type="common">Chlamydomonas smithii</name>
    <dbReference type="NCBI Taxonomy" id="3055"/>
    <lineage>
        <taxon>Eukaryota</taxon>
        <taxon>Viridiplantae</taxon>
        <taxon>Chlorophyta</taxon>
        <taxon>core chlorophytes</taxon>
        <taxon>Chlorophyceae</taxon>
        <taxon>CS clade</taxon>
        <taxon>Chlamydomonadales</taxon>
        <taxon>Chlamydomonadaceae</taxon>
        <taxon>Chlamydomonas</taxon>
    </lineage>
</organism>
<feature type="compositionally biased region" description="Low complexity" evidence="2">
    <location>
        <begin position="755"/>
        <end position="780"/>
    </location>
</feature>
<evidence type="ECO:0000313" key="5">
    <source>
        <dbReference type="Proteomes" id="UP000006906"/>
    </source>
</evidence>
<feature type="region of interest" description="Disordered" evidence="2">
    <location>
        <begin position="1115"/>
        <end position="1296"/>
    </location>
</feature>
<dbReference type="GeneID" id="5723024"/>
<reference evidence="4 5" key="1">
    <citation type="journal article" date="2007" name="Science">
        <title>The Chlamydomonas genome reveals the evolution of key animal and plant functions.</title>
        <authorList>
            <person name="Merchant S.S."/>
            <person name="Prochnik S.E."/>
            <person name="Vallon O."/>
            <person name="Harris E.H."/>
            <person name="Karpowicz S.J."/>
            <person name="Witman G.B."/>
            <person name="Terry A."/>
            <person name="Salamov A."/>
            <person name="Fritz-Laylin L.K."/>
            <person name="Marechal-Drouard L."/>
            <person name="Marshall W.F."/>
            <person name="Qu L.H."/>
            <person name="Nelson D.R."/>
            <person name="Sanderfoot A.A."/>
            <person name="Spalding M.H."/>
            <person name="Kapitonov V.V."/>
            <person name="Ren Q."/>
            <person name="Ferris P."/>
            <person name="Lindquist E."/>
            <person name="Shapiro H."/>
            <person name="Lucas S.M."/>
            <person name="Grimwood J."/>
            <person name="Schmutz J."/>
            <person name="Cardol P."/>
            <person name="Cerutti H."/>
            <person name="Chanfreau G."/>
            <person name="Chen C.L."/>
            <person name="Cognat V."/>
            <person name="Croft M.T."/>
            <person name="Dent R."/>
            <person name="Dutcher S."/>
            <person name="Fernandez E."/>
            <person name="Fukuzawa H."/>
            <person name="Gonzalez-Ballester D."/>
            <person name="Gonzalez-Halphen D."/>
            <person name="Hallmann A."/>
            <person name="Hanikenne M."/>
            <person name="Hippler M."/>
            <person name="Inwood W."/>
            <person name="Jabbari K."/>
            <person name="Kalanon M."/>
            <person name="Kuras R."/>
            <person name="Lefebvre P.A."/>
            <person name="Lemaire S.D."/>
            <person name="Lobanov A.V."/>
            <person name="Lohr M."/>
            <person name="Manuell A."/>
            <person name="Meier I."/>
            <person name="Mets L."/>
            <person name="Mittag M."/>
            <person name="Mittelmeier T."/>
            <person name="Moroney J.V."/>
            <person name="Moseley J."/>
            <person name="Napoli C."/>
            <person name="Nedelcu A.M."/>
            <person name="Niyogi K."/>
            <person name="Novoselov S.V."/>
            <person name="Paulsen I.T."/>
            <person name="Pazour G."/>
            <person name="Purton S."/>
            <person name="Ral J.P."/>
            <person name="Riano-Pachon D.M."/>
            <person name="Riekhof W."/>
            <person name="Rymarquis L."/>
            <person name="Schroda M."/>
            <person name="Stern D."/>
            <person name="Umen J."/>
            <person name="Willows R."/>
            <person name="Wilson N."/>
            <person name="Zimmer S.L."/>
            <person name="Allmer J."/>
            <person name="Balk J."/>
            <person name="Bisova K."/>
            <person name="Chen C.J."/>
            <person name="Elias M."/>
            <person name="Gendler K."/>
            <person name="Hauser C."/>
            <person name="Lamb M.R."/>
            <person name="Ledford H."/>
            <person name="Long J.C."/>
            <person name="Minagawa J."/>
            <person name="Page M.D."/>
            <person name="Pan J."/>
            <person name="Pootakham W."/>
            <person name="Roje S."/>
            <person name="Rose A."/>
            <person name="Stahlberg E."/>
            <person name="Terauchi A.M."/>
            <person name="Yang P."/>
            <person name="Ball S."/>
            <person name="Bowler C."/>
            <person name="Dieckmann C.L."/>
            <person name="Gladyshev V.N."/>
            <person name="Green P."/>
            <person name="Jorgensen R."/>
            <person name="Mayfield S."/>
            <person name="Mueller-Roeber B."/>
            <person name="Rajamani S."/>
            <person name="Sayre R.T."/>
            <person name="Brokstein P."/>
            <person name="Dubchak I."/>
            <person name="Goodstein D."/>
            <person name="Hornick L."/>
            <person name="Huang Y.W."/>
            <person name="Jhaveri J."/>
            <person name="Luo Y."/>
            <person name="Martinez D."/>
            <person name="Ngau W.C."/>
            <person name="Otillar B."/>
            <person name="Poliakov A."/>
            <person name="Porter A."/>
            <person name="Szajkowski L."/>
            <person name="Werner G."/>
            <person name="Zhou K."/>
            <person name="Grigoriev I.V."/>
            <person name="Rokhsar D.S."/>
            <person name="Grossman A.R."/>
        </authorList>
    </citation>
    <scope>NUCLEOTIDE SEQUENCE [LARGE SCALE GENOMIC DNA]</scope>
    <source>
        <strain evidence="5">CC-503</strain>
    </source>
</reference>
<feature type="compositionally biased region" description="Basic and acidic residues" evidence="2">
    <location>
        <begin position="487"/>
        <end position="506"/>
    </location>
</feature>
<accession>A0A2K3DW68</accession>
<feature type="compositionally biased region" description="Low complexity" evidence="2">
    <location>
        <begin position="570"/>
        <end position="583"/>
    </location>
</feature>
<feature type="compositionally biased region" description="Basic and acidic residues" evidence="2">
    <location>
        <begin position="633"/>
        <end position="644"/>
    </location>
</feature>
<feature type="compositionally biased region" description="Low complexity" evidence="2">
    <location>
        <begin position="509"/>
        <end position="524"/>
    </location>
</feature>
<dbReference type="GO" id="GO:0007095">
    <property type="term" value="P:mitotic G2 DNA damage checkpoint signaling"/>
    <property type="evidence" value="ECO:0000318"/>
    <property type="project" value="GO_Central"/>
</dbReference>
<feature type="region of interest" description="Disordered" evidence="2">
    <location>
        <begin position="539"/>
        <end position="780"/>
    </location>
</feature>
<proteinExistence type="predicted"/>
<dbReference type="Gene3D" id="3.40.50.10190">
    <property type="entry name" value="BRCT domain"/>
    <property type="match status" value="2"/>
</dbReference>
<dbReference type="InterPro" id="IPR001357">
    <property type="entry name" value="BRCT_dom"/>
</dbReference>
<feature type="region of interest" description="Disordered" evidence="2">
    <location>
        <begin position="223"/>
        <end position="373"/>
    </location>
</feature>
<feature type="compositionally biased region" description="Gly residues" evidence="2">
    <location>
        <begin position="1380"/>
        <end position="1390"/>
    </location>
</feature>
<dbReference type="GO" id="GO:0033314">
    <property type="term" value="P:mitotic DNA replication checkpoint signaling"/>
    <property type="evidence" value="ECO:0000318"/>
    <property type="project" value="GO_Central"/>
</dbReference>
<name>A0A2K3DW68_CHLRE</name>
<feature type="compositionally biased region" description="Low complexity" evidence="2">
    <location>
        <begin position="717"/>
        <end position="731"/>
    </location>
</feature>
<feature type="region of interest" description="Disordered" evidence="2">
    <location>
        <begin position="457"/>
        <end position="524"/>
    </location>
</feature>
<feature type="region of interest" description="Disordered" evidence="2">
    <location>
        <begin position="1343"/>
        <end position="1554"/>
    </location>
</feature>
<dbReference type="OrthoDB" id="552396at2759"/>
<feature type="compositionally biased region" description="Basic and acidic residues" evidence="2">
    <location>
        <begin position="744"/>
        <end position="754"/>
    </location>
</feature>
<feature type="domain" description="BRCT" evidence="3">
    <location>
        <begin position="9"/>
        <end position="113"/>
    </location>
</feature>
<feature type="domain" description="BRCT" evidence="3">
    <location>
        <begin position="149"/>
        <end position="219"/>
    </location>
</feature>
<feature type="compositionally biased region" description="Low complexity" evidence="2">
    <location>
        <begin position="1448"/>
        <end position="1463"/>
    </location>
</feature>
<dbReference type="KEGG" id="cre:CHLRE_03g158464v5"/>
<protein>
    <recommendedName>
        <fullName evidence="3">BRCT domain-containing protein</fullName>
    </recommendedName>
</protein>
<dbReference type="PANTHER" id="PTHR13561:SF20">
    <property type="entry name" value="DNA TOPOISOMERASE 2-BINDING PROTEIN 1"/>
    <property type="match status" value="1"/>
</dbReference>
<dbReference type="EMBL" id="CM008964">
    <property type="protein sequence ID" value="PNW84781.1"/>
    <property type="molecule type" value="Genomic_DNA"/>
</dbReference>
<feature type="compositionally biased region" description="Low complexity" evidence="2">
    <location>
        <begin position="246"/>
        <end position="261"/>
    </location>
</feature>
<evidence type="ECO:0000313" key="4">
    <source>
        <dbReference type="EMBL" id="PNW84781.1"/>
    </source>
</evidence>
<feature type="compositionally biased region" description="Low complexity" evidence="2">
    <location>
        <begin position="1417"/>
        <end position="1431"/>
    </location>
</feature>